<sequence length="225" mass="24978">FSLTMLTRFNYGTEYQVEVAVKTNGTWSGYGSPCNVTSPAVPMLVNCGATIATAGTNIATTSLNRVTAYRFEVTNMTTFEQTVVDRSVHWFSFMNIPNYTPGTLYAVRVALQTSGYWSPFGEACEITSPGAARGQIKDDVQPTVDFRAVVYPNPYTESFALDMDTSSEDKVQVKVYDMIGKLIEEREFAIDAVEVQQFGERYPSGVYNLVVTQAGFVKTLRVIKR</sequence>
<accession>A0A7Y8Y429</accession>
<evidence type="ECO:0000259" key="2">
    <source>
        <dbReference type="Pfam" id="PF18962"/>
    </source>
</evidence>
<dbReference type="AlphaFoldDB" id="A0A7Y8Y429"/>
<name>A0A7Y8Y429_9FLAO</name>
<evidence type="ECO:0000313" key="4">
    <source>
        <dbReference type="Proteomes" id="UP000535020"/>
    </source>
</evidence>
<dbReference type="SUPFAM" id="SSF49265">
    <property type="entry name" value="Fibronectin type III"/>
    <property type="match status" value="1"/>
</dbReference>
<feature type="domain" description="Secretion system C-terminal sorting" evidence="2">
    <location>
        <begin position="150"/>
        <end position="215"/>
    </location>
</feature>
<dbReference type="EMBL" id="JACBJI010000006">
    <property type="protein sequence ID" value="NYA72141.1"/>
    <property type="molecule type" value="Genomic_DNA"/>
</dbReference>
<feature type="non-terminal residue" evidence="3">
    <location>
        <position position="1"/>
    </location>
</feature>
<dbReference type="Proteomes" id="UP000535020">
    <property type="component" value="Unassembled WGS sequence"/>
</dbReference>
<dbReference type="NCBIfam" id="TIGR04183">
    <property type="entry name" value="Por_Secre_tail"/>
    <property type="match status" value="1"/>
</dbReference>
<evidence type="ECO:0000313" key="3">
    <source>
        <dbReference type="EMBL" id="NYA72141.1"/>
    </source>
</evidence>
<organism evidence="3 4">
    <name type="scientific">Flavobacterium agri</name>
    <dbReference type="NCBI Taxonomy" id="2743471"/>
    <lineage>
        <taxon>Bacteria</taxon>
        <taxon>Pseudomonadati</taxon>
        <taxon>Bacteroidota</taxon>
        <taxon>Flavobacteriia</taxon>
        <taxon>Flavobacteriales</taxon>
        <taxon>Flavobacteriaceae</taxon>
        <taxon>Flavobacterium</taxon>
    </lineage>
</organism>
<dbReference type="RefSeq" id="WP_176006945.1">
    <property type="nucleotide sequence ID" value="NZ_JABWMI010000015.1"/>
</dbReference>
<dbReference type="InterPro" id="IPR036116">
    <property type="entry name" value="FN3_sf"/>
</dbReference>
<keyword evidence="4" id="KW-1185">Reference proteome</keyword>
<keyword evidence="1" id="KW-0732">Signal</keyword>
<reference evidence="3 4" key="1">
    <citation type="submission" date="2020-07" db="EMBL/GenBank/DDBJ databases">
        <authorList>
            <person name="Sun Q."/>
        </authorList>
    </citation>
    <scope>NUCLEOTIDE SEQUENCE [LARGE SCALE GENOMIC DNA]</scope>
    <source>
        <strain evidence="3 4">MAH-1</strain>
    </source>
</reference>
<protein>
    <submittedName>
        <fullName evidence="3">T9SS type A sorting domain-containing protein</fullName>
    </submittedName>
</protein>
<comment type="caution">
    <text evidence="3">The sequence shown here is derived from an EMBL/GenBank/DDBJ whole genome shotgun (WGS) entry which is preliminary data.</text>
</comment>
<dbReference type="Pfam" id="PF18962">
    <property type="entry name" value="Por_Secre_tail"/>
    <property type="match status" value="1"/>
</dbReference>
<proteinExistence type="predicted"/>
<dbReference type="InterPro" id="IPR026444">
    <property type="entry name" value="Secre_tail"/>
</dbReference>
<gene>
    <name evidence="3" type="ORF">HZF10_14525</name>
</gene>
<evidence type="ECO:0000256" key="1">
    <source>
        <dbReference type="ARBA" id="ARBA00022729"/>
    </source>
</evidence>